<dbReference type="Gene3D" id="2.60.40.3350">
    <property type="match status" value="1"/>
</dbReference>
<dbReference type="Pfam" id="PF10651">
    <property type="entry name" value="BppU_N"/>
    <property type="match status" value="1"/>
</dbReference>
<dbReference type="EMBL" id="JANDJP010000019">
    <property type="protein sequence ID" value="MDF9914794.1"/>
    <property type="molecule type" value="Genomic_DNA"/>
</dbReference>
<gene>
    <name evidence="2" type="ORF">NNA32_11140</name>
</gene>
<evidence type="ECO:0000259" key="1">
    <source>
        <dbReference type="Pfam" id="PF10651"/>
    </source>
</evidence>
<sequence>MATNIQWIIFDVSKALSAQGITANITRSFRGRVGDSEADVFIQFMDSGVAVNMNGRHVVLKGGTLLEAQSDNPNTEPNYPEENPTKSIVDYGTTNVISAINGQVKFTFSPEVFAVPGIFKGFFEIVNDDDGKVVSSADVYFRILENWVDMNVDLEPYRSDWQQFMDECRTSVDYTNALNQITTLKGMVTNGQADVATLTQMIKDNQVGKLPGNNEWTGTNTFDEDTFFSKDVKTRDGFISALWGIVNGIKVDAHWTTNGFSFTGGWGQADAGWDHQMKMINAKIGSFHLTFVQGALKPQGDAGTWYSKPAFRLPSNAYFDKGSVIGASTGQANGQALGYSLDTLTGDVSIVSGGNNITAGSYTIVSFIIMSTETYE</sequence>
<dbReference type="InterPro" id="IPR018913">
    <property type="entry name" value="BppU_N"/>
</dbReference>
<evidence type="ECO:0000313" key="3">
    <source>
        <dbReference type="Proteomes" id="UP001152867"/>
    </source>
</evidence>
<feature type="domain" description="BppU N-terminal" evidence="1">
    <location>
        <begin position="85"/>
        <end position="167"/>
    </location>
</feature>
<accession>A0ABT6DCC3</accession>
<evidence type="ECO:0000313" key="2">
    <source>
        <dbReference type="EMBL" id="MDF9914794.1"/>
    </source>
</evidence>
<reference evidence="2" key="1">
    <citation type="submission" date="2022-06" db="EMBL/GenBank/DDBJ databases">
        <title>Antifungal cultures and metabolites of lactic acid bacteria for use in dairy fermentations.</title>
        <authorList>
            <person name="Zhao Z."/>
            <person name="Gaenzle M."/>
        </authorList>
    </citation>
    <scope>NUCLEOTIDE SEQUENCE</scope>
    <source>
        <strain evidence="2">FUA3126</strain>
    </source>
</reference>
<proteinExistence type="predicted"/>
<name>A0ABT6DCC3_9LACO</name>
<organism evidence="2 3">
    <name type="scientific">Furfurilactobacillus milii</name>
    <dbReference type="NCBI Taxonomy" id="2888272"/>
    <lineage>
        <taxon>Bacteria</taxon>
        <taxon>Bacillati</taxon>
        <taxon>Bacillota</taxon>
        <taxon>Bacilli</taxon>
        <taxon>Lactobacillales</taxon>
        <taxon>Lactobacillaceae</taxon>
        <taxon>Furfurilactobacillus</taxon>
    </lineage>
</organism>
<dbReference type="RefSeq" id="WP_178942769.1">
    <property type="nucleotide sequence ID" value="NZ_JAIWJG010000019.1"/>
</dbReference>
<protein>
    <submittedName>
        <fullName evidence="2">Phage baseplate upper protein</fullName>
    </submittedName>
</protein>
<comment type="caution">
    <text evidence="2">The sequence shown here is derived from an EMBL/GenBank/DDBJ whole genome shotgun (WGS) entry which is preliminary data.</text>
</comment>
<dbReference type="Proteomes" id="UP001152867">
    <property type="component" value="Unassembled WGS sequence"/>
</dbReference>
<keyword evidence="3" id="KW-1185">Reference proteome</keyword>